<comment type="caution">
    <text evidence="1">The sequence shown here is derived from an EMBL/GenBank/DDBJ whole genome shotgun (WGS) entry which is preliminary data.</text>
</comment>
<dbReference type="EMBL" id="JAUSRG010000003">
    <property type="protein sequence ID" value="MDP9904674.1"/>
    <property type="molecule type" value="Genomic_DNA"/>
</dbReference>
<dbReference type="Proteomes" id="UP001230951">
    <property type="component" value="Unassembled WGS sequence"/>
</dbReference>
<gene>
    <name evidence="1" type="ORF">J2S90_001629</name>
    <name evidence="2" type="ORF">J2S93_002324</name>
</gene>
<evidence type="ECO:0000313" key="1">
    <source>
        <dbReference type="EMBL" id="MDP9904674.1"/>
    </source>
</evidence>
<accession>A0AAW8DHE4</accession>
<dbReference type="Proteomes" id="UP001242995">
    <property type="component" value="Unassembled WGS sequence"/>
</dbReference>
<name>A0AAW8DHE4_9MICC</name>
<organism evidence="1 4">
    <name type="scientific">Arthrobacter bambusae</name>
    <dbReference type="NCBI Taxonomy" id="1338426"/>
    <lineage>
        <taxon>Bacteria</taxon>
        <taxon>Bacillati</taxon>
        <taxon>Actinomycetota</taxon>
        <taxon>Actinomycetes</taxon>
        <taxon>Micrococcales</taxon>
        <taxon>Micrococcaceae</taxon>
        <taxon>Arthrobacter</taxon>
    </lineage>
</organism>
<evidence type="ECO:0000313" key="4">
    <source>
        <dbReference type="Proteomes" id="UP001242995"/>
    </source>
</evidence>
<dbReference type="EMBL" id="JAUSTF010000004">
    <property type="protein sequence ID" value="MDQ0180897.1"/>
    <property type="molecule type" value="Genomic_DNA"/>
</dbReference>
<dbReference type="AlphaFoldDB" id="A0AAW8DHE4"/>
<dbReference type="RefSeq" id="WP_306960511.1">
    <property type="nucleotide sequence ID" value="NZ_JAUSRG010000003.1"/>
</dbReference>
<sequence length="146" mass="16379">MKCHAPVDGVDGTERETISAQLGLISFVLAENRNDLLSLGMFVFYVSQHPRSKGRPLKDAALRYLENALAADLLTVGDMVEGRYRPWPVSYTQALERVRAAWPVHDEPTFDELRDICWLANTTRGNQAAALRGCRRRSRIPQPSGI</sequence>
<proteinExistence type="predicted"/>
<keyword evidence="3" id="KW-1185">Reference proteome</keyword>
<evidence type="ECO:0000313" key="3">
    <source>
        <dbReference type="Proteomes" id="UP001230951"/>
    </source>
</evidence>
<reference evidence="1 3" key="1">
    <citation type="submission" date="2023-07" db="EMBL/GenBank/DDBJ databases">
        <title>Sorghum-associated microbial communities from plants grown in Nebraska, USA.</title>
        <authorList>
            <person name="Schachtman D."/>
        </authorList>
    </citation>
    <scope>NUCLEOTIDE SEQUENCE</scope>
    <source>
        <strain evidence="1">DS1006</strain>
        <strain evidence="2 3">DS1016</strain>
    </source>
</reference>
<protein>
    <submittedName>
        <fullName evidence="1">Uncharacterized protein</fullName>
    </submittedName>
</protein>
<evidence type="ECO:0000313" key="2">
    <source>
        <dbReference type="EMBL" id="MDQ0180897.1"/>
    </source>
</evidence>